<evidence type="ECO:0000256" key="1">
    <source>
        <dbReference type="SAM" id="MobiDB-lite"/>
    </source>
</evidence>
<evidence type="ECO:0000313" key="3">
    <source>
        <dbReference type="Proteomes" id="UP000622547"/>
    </source>
</evidence>
<evidence type="ECO:0000313" key="2">
    <source>
        <dbReference type="EMBL" id="GII43079.1"/>
    </source>
</evidence>
<name>A0A8J3UIT2_9ACTN</name>
<dbReference type="Proteomes" id="UP000622547">
    <property type="component" value="Unassembled WGS sequence"/>
</dbReference>
<proteinExistence type="predicted"/>
<feature type="compositionally biased region" description="Polar residues" evidence="1">
    <location>
        <begin position="88"/>
        <end position="98"/>
    </location>
</feature>
<comment type="caution">
    <text evidence="2">The sequence shown here is derived from an EMBL/GenBank/DDBJ whole genome shotgun (WGS) entry which is preliminary data.</text>
</comment>
<accession>A0A8J3UIT2</accession>
<protein>
    <submittedName>
        <fullName evidence="2">Uncharacterized protein</fullName>
    </submittedName>
</protein>
<sequence length="98" mass="10460">MLAVVPSMGRVGCVLDNAAAESYDFTLKVELVYQRHFAPATRHACTSPADRRLLQPDADTEPLTVYCQSSTSNGSWLPRAAAGASGHEANTAQNVSTH</sequence>
<dbReference type="EMBL" id="BOOP01000051">
    <property type="protein sequence ID" value="GII43079.1"/>
    <property type="molecule type" value="Genomic_DNA"/>
</dbReference>
<reference evidence="2 3" key="1">
    <citation type="submission" date="2021-01" db="EMBL/GenBank/DDBJ databases">
        <title>Whole genome shotgun sequence of Planotetraspora phitsanulokensis NBRC 104273.</title>
        <authorList>
            <person name="Komaki H."/>
            <person name="Tamura T."/>
        </authorList>
    </citation>
    <scope>NUCLEOTIDE SEQUENCE [LARGE SCALE GENOMIC DNA]</scope>
    <source>
        <strain evidence="2 3">NBRC 104273</strain>
    </source>
</reference>
<keyword evidence="3" id="KW-1185">Reference proteome</keyword>
<dbReference type="AlphaFoldDB" id="A0A8J3UIT2"/>
<organism evidence="2 3">
    <name type="scientific">Planotetraspora phitsanulokensis</name>
    <dbReference type="NCBI Taxonomy" id="575192"/>
    <lineage>
        <taxon>Bacteria</taxon>
        <taxon>Bacillati</taxon>
        <taxon>Actinomycetota</taxon>
        <taxon>Actinomycetes</taxon>
        <taxon>Streptosporangiales</taxon>
        <taxon>Streptosporangiaceae</taxon>
        <taxon>Planotetraspora</taxon>
    </lineage>
</organism>
<feature type="region of interest" description="Disordered" evidence="1">
    <location>
        <begin position="70"/>
        <end position="98"/>
    </location>
</feature>
<gene>
    <name evidence="2" type="ORF">Pph01_80820</name>
</gene>